<dbReference type="EMBL" id="KQ085993">
    <property type="protein sequence ID" value="KLO11746.1"/>
    <property type="molecule type" value="Genomic_DNA"/>
</dbReference>
<organism evidence="2 3">
    <name type="scientific">Schizopora paradoxa</name>
    <dbReference type="NCBI Taxonomy" id="27342"/>
    <lineage>
        <taxon>Eukaryota</taxon>
        <taxon>Fungi</taxon>
        <taxon>Dikarya</taxon>
        <taxon>Basidiomycota</taxon>
        <taxon>Agaricomycotina</taxon>
        <taxon>Agaricomycetes</taxon>
        <taxon>Hymenochaetales</taxon>
        <taxon>Schizoporaceae</taxon>
        <taxon>Schizopora</taxon>
    </lineage>
</organism>
<dbReference type="AlphaFoldDB" id="A0A0H2S462"/>
<evidence type="ECO:0000313" key="3">
    <source>
        <dbReference type="Proteomes" id="UP000053477"/>
    </source>
</evidence>
<feature type="region of interest" description="Disordered" evidence="1">
    <location>
        <begin position="1"/>
        <end position="20"/>
    </location>
</feature>
<evidence type="ECO:0000313" key="2">
    <source>
        <dbReference type="EMBL" id="KLO11746.1"/>
    </source>
</evidence>
<accession>A0A0H2S462</accession>
<protein>
    <submittedName>
        <fullName evidence="2">Uncharacterized protein</fullName>
    </submittedName>
</protein>
<dbReference type="Proteomes" id="UP000053477">
    <property type="component" value="Unassembled WGS sequence"/>
</dbReference>
<gene>
    <name evidence="2" type="ORF">SCHPADRAFT_929711</name>
</gene>
<keyword evidence="3" id="KW-1185">Reference proteome</keyword>
<name>A0A0H2S462_9AGAM</name>
<proteinExistence type="predicted"/>
<dbReference type="InParanoid" id="A0A0H2S462"/>
<reference evidence="2 3" key="1">
    <citation type="submission" date="2015-04" db="EMBL/GenBank/DDBJ databases">
        <title>Complete genome sequence of Schizopora paradoxa KUC8140, a cosmopolitan wood degrader in East Asia.</title>
        <authorList>
            <consortium name="DOE Joint Genome Institute"/>
            <person name="Min B."/>
            <person name="Park H."/>
            <person name="Jang Y."/>
            <person name="Kim J.-J."/>
            <person name="Kim K.H."/>
            <person name="Pangilinan J."/>
            <person name="Lipzen A."/>
            <person name="Riley R."/>
            <person name="Grigoriev I.V."/>
            <person name="Spatafora J.W."/>
            <person name="Choi I.-G."/>
        </authorList>
    </citation>
    <scope>NUCLEOTIDE SEQUENCE [LARGE SCALE GENOMIC DNA]</scope>
    <source>
        <strain evidence="2 3">KUC8140</strain>
    </source>
</reference>
<sequence>MTPIAFESSEPKKQTTIAHPSPVRISSKLDCAAGFGYEAQPFGTQHRGLESPRPSCSNGVLLTVPSRGRILRLNISKNSQLKSAIDRELGSCHHRNIADNDESVLLGHRWCELDPLPTIAVYRSERVTMPSLAILGLQTDAEDFSARSRRSPSNHKCFVTKVEGHEHERKHDNHNDRLRTRDAIAAYFP</sequence>
<evidence type="ECO:0000256" key="1">
    <source>
        <dbReference type="SAM" id="MobiDB-lite"/>
    </source>
</evidence>